<evidence type="ECO:0000313" key="14">
    <source>
        <dbReference type="EMBL" id="KAL0488343.1"/>
    </source>
</evidence>
<sequence length="517" mass="58874">MSVTTALVTLHSTVANLYHKTMYDGFQTTSDSPFWILGIKYNPGKVNKKNKRKKSLQRPTASFSAPNTPEYSREDHSKHFDVHEDSDYHHIDPNEFNIKQLEALTSDFQSRLWFSYRKDFPPIDNELKQIEPVTVAPFINHSGKEEAGGVKYYTSSIHGRHKSRCENPDETQSSLSSSLESLNKIYQSMISFTSDAGWGCMMRSGQMLLAQAFVQNYLGREFRLPPTEAQLDMYKTIVGWFNDNEESPYSIHRIAQAGILFNKKIGEWFGPSTIATVLQRLVHEHLKSEFLVYVADQGTIYKDEVTLLCTGQKDPLNIDNDEELKDTVIVNKSDCEEVNDTNTNINQQCDPTPNTNDETQTWKPVVILIPIRIGLEHMNPIYSDSIKKTFQIPQSLGIMGGKPKSSLYFIGYQDNDLLYLDPHTVQKPASHKSGGGYKSYHCSQPRKLKIYDLDPSMCLGFLCQTQTDFEELCSFVDSLSQMQNPLISIQKWKQPLSPDLDIDYVVDGEDEDDLVVL</sequence>
<dbReference type="Proteomes" id="UP001431209">
    <property type="component" value="Unassembled WGS sequence"/>
</dbReference>
<proteinExistence type="inferred from homology"/>
<evidence type="ECO:0000256" key="6">
    <source>
        <dbReference type="ARBA" id="ARBA00022801"/>
    </source>
</evidence>
<dbReference type="EMBL" id="JAOPGA020001434">
    <property type="protein sequence ID" value="KAL0488343.1"/>
    <property type="molecule type" value="Genomic_DNA"/>
</dbReference>
<comment type="similarity">
    <text evidence="2 11">Belongs to the peptidase C54 family.</text>
</comment>
<evidence type="ECO:0000256" key="8">
    <source>
        <dbReference type="ARBA" id="ARBA00022927"/>
    </source>
</evidence>
<evidence type="ECO:0000313" key="15">
    <source>
        <dbReference type="Proteomes" id="UP001431209"/>
    </source>
</evidence>
<evidence type="ECO:0000256" key="10">
    <source>
        <dbReference type="ARBA" id="ARBA00029362"/>
    </source>
</evidence>
<dbReference type="GO" id="GO:0000423">
    <property type="term" value="P:mitophagy"/>
    <property type="evidence" value="ECO:0007669"/>
    <property type="project" value="TreeGrafter"/>
</dbReference>
<evidence type="ECO:0000256" key="12">
    <source>
        <dbReference type="SAM" id="MobiDB-lite"/>
    </source>
</evidence>
<dbReference type="EC" id="3.4.22.-" evidence="11"/>
<protein>
    <recommendedName>
        <fullName evidence="11">Cysteine protease</fullName>
        <ecNumber evidence="11">3.4.22.-</ecNumber>
    </recommendedName>
</protein>
<dbReference type="PANTHER" id="PTHR22624">
    <property type="entry name" value="CYSTEINE PROTEASE ATG4"/>
    <property type="match status" value="1"/>
</dbReference>
<dbReference type="GO" id="GO:0005737">
    <property type="term" value="C:cytoplasm"/>
    <property type="evidence" value="ECO:0007669"/>
    <property type="project" value="UniProtKB-SubCell"/>
</dbReference>
<dbReference type="GO" id="GO:0000045">
    <property type="term" value="P:autophagosome assembly"/>
    <property type="evidence" value="ECO:0007669"/>
    <property type="project" value="TreeGrafter"/>
</dbReference>
<dbReference type="InterPro" id="IPR046792">
    <property type="entry name" value="Peptidase_C54_cat"/>
</dbReference>
<evidence type="ECO:0000256" key="1">
    <source>
        <dbReference type="ARBA" id="ARBA00004496"/>
    </source>
</evidence>
<dbReference type="GO" id="GO:0004197">
    <property type="term" value="F:cysteine-type endopeptidase activity"/>
    <property type="evidence" value="ECO:0007669"/>
    <property type="project" value="TreeGrafter"/>
</dbReference>
<keyword evidence="3" id="KW-0813">Transport</keyword>
<keyword evidence="15" id="KW-1185">Reference proteome</keyword>
<dbReference type="PANTHER" id="PTHR22624:SF49">
    <property type="entry name" value="CYSTEINE PROTEASE"/>
    <property type="match status" value="1"/>
</dbReference>
<keyword evidence="5 11" id="KW-0645">Protease</keyword>
<evidence type="ECO:0000256" key="11">
    <source>
        <dbReference type="RuleBase" id="RU363115"/>
    </source>
</evidence>
<keyword evidence="9 11" id="KW-0072">Autophagy</keyword>
<dbReference type="GO" id="GO:0035973">
    <property type="term" value="P:aggrephagy"/>
    <property type="evidence" value="ECO:0007669"/>
    <property type="project" value="TreeGrafter"/>
</dbReference>
<comment type="catalytic activity">
    <reaction evidence="10">
        <text>[protein]-C-terminal L-amino acid-glycyl-phosphatidylethanolamide + H2O = [protein]-C-terminal L-amino acid-glycine + a 1,2-diacyl-sn-glycero-3-phosphoethanolamine</text>
        <dbReference type="Rhea" id="RHEA:67548"/>
        <dbReference type="Rhea" id="RHEA-COMP:17323"/>
        <dbReference type="Rhea" id="RHEA-COMP:17324"/>
        <dbReference type="ChEBI" id="CHEBI:15377"/>
        <dbReference type="ChEBI" id="CHEBI:64612"/>
        <dbReference type="ChEBI" id="CHEBI:172940"/>
        <dbReference type="ChEBI" id="CHEBI:172941"/>
    </reaction>
    <physiologicalReaction direction="left-to-right" evidence="10">
        <dbReference type="Rhea" id="RHEA:67549"/>
    </physiologicalReaction>
</comment>
<comment type="subcellular location">
    <subcellularLocation>
        <location evidence="1 11">Cytoplasm</location>
    </subcellularLocation>
</comment>
<reference evidence="14 15" key="1">
    <citation type="submission" date="2024-03" db="EMBL/GenBank/DDBJ databases">
        <title>The Acrasis kona genome and developmental transcriptomes reveal deep origins of eukaryotic multicellular pathways.</title>
        <authorList>
            <person name="Sheikh S."/>
            <person name="Fu C.-J."/>
            <person name="Brown M.W."/>
            <person name="Baldauf S.L."/>
        </authorList>
    </citation>
    <scope>NUCLEOTIDE SEQUENCE [LARGE SCALE GENOMIC DNA]</scope>
    <source>
        <strain evidence="14 15">ATCC MYA-3509</strain>
    </source>
</reference>
<keyword evidence="4 11" id="KW-0963">Cytoplasm</keyword>
<dbReference type="GO" id="GO:0015031">
    <property type="term" value="P:protein transport"/>
    <property type="evidence" value="ECO:0007669"/>
    <property type="project" value="UniProtKB-KW"/>
</dbReference>
<comment type="caution">
    <text evidence="14">The sequence shown here is derived from an EMBL/GenBank/DDBJ whole genome shotgun (WGS) entry which is preliminary data.</text>
</comment>
<dbReference type="GO" id="GO:0019786">
    <property type="term" value="F:protein-phosphatidylethanolamide deconjugating activity"/>
    <property type="evidence" value="ECO:0007669"/>
    <property type="project" value="InterPro"/>
</dbReference>
<evidence type="ECO:0000256" key="9">
    <source>
        <dbReference type="ARBA" id="ARBA00023006"/>
    </source>
</evidence>
<dbReference type="GO" id="GO:0034727">
    <property type="term" value="P:piecemeal microautophagy of the nucleus"/>
    <property type="evidence" value="ECO:0007669"/>
    <property type="project" value="TreeGrafter"/>
</dbReference>
<comment type="function">
    <text evidence="11">Cysteine protease that plays a key role in autophagy by mediating both proteolytic activation and delipidation of ATG8 family proteins.</text>
</comment>
<dbReference type="InterPro" id="IPR038765">
    <property type="entry name" value="Papain-like_cys_pep_sf"/>
</dbReference>
<keyword evidence="8 11" id="KW-0653">Protein transport</keyword>
<evidence type="ECO:0000256" key="5">
    <source>
        <dbReference type="ARBA" id="ARBA00022670"/>
    </source>
</evidence>
<gene>
    <name evidence="14" type="ORF">AKO1_008800</name>
</gene>
<name>A0AAW2ZEU4_9EUKA</name>
<evidence type="ECO:0000259" key="13">
    <source>
        <dbReference type="Pfam" id="PF03416"/>
    </source>
</evidence>
<evidence type="ECO:0000256" key="4">
    <source>
        <dbReference type="ARBA" id="ARBA00022490"/>
    </source>
</evidence>
<feature type="domain" description="Peptidase C54 catalytic" evidence="13">
    <location>
        <begin position="102"/>
        <end position="474"/>
    </location>
</feature>
<dbReference type="Pfam" id="PF03416">
    <property type="entry name" value="Peptidase_C54"/>
    <property type="match status" value="1"/>
</dbReference>
<evidence type="ECO:0000256" key="3">
    <source>
        <dbReference type="ARBA" id="ARBA00022448"/>
    </source>
</evidence>
<keyword evidence="6 11" id="KW-0378">Hydrolase</keyword>
<evidence type="ECO:0000256" key="2">
    <source>
        <dbReference type="ARBA" id="ARBA00010958"/>
    </source>
</evidence>
<keyword evidence="7" id="KW-0788">Thiol protease</keyword>
<dbReference type="AlphaFoldDB" id="A0AAW2ZEU4"/>
<dbReference type="GO" id="GO:0016485">
    <property type="term" value="P:protein processing"/>
    <property type="evidence" value="ECO:0007669"/>
    <property type="project" value="TreeGrafter"/>
</dbReference>
<dbReference type="SUPFAM" id="SSF54001">
    <property type="entry name" value="Cysteine proteinases"/>
    <property type="match status" value="1"/>
</dbReference>
<accession>A0AAW2ZEU4</accession>
<organism evidence="14 15">
    <name type="scientific">Acrasis kona</name>
    <dbReference type="NCBI Taxonomy" id="1008807"/>
    <lineage>
        <taxon>Eukaryota</taxon>
        <taxon>Discoba</taxon>
        <taxon>Heterolobosea</taxon>
        <taxon>Tetramitia</taxon>
        <taxon>Eutetramitia</taxon>
        <taxon>Acrasidae</taxon>
        <taxon>Acrasis</taxon>
    </lineage>
</organism>
<feature type="compositionally biased region" description="Polar residues" evidence="12">
    <location>
        <begin position="57"/>
        <end position="70"/>
    </location>
</feature>
<dbReference type="InterPro" id="IPR005078">
    <property type="entry name" value="Peptidase_C54"/>
</dbReference>
<evidence type="ECO:0000256" key="7">
    <source>
        <dbReference type="ARBA" id="ARBA00022807"/>
    </source>
</evidence>
<feature type="compositionally biased region" description="Basic residues" evidence="12">
    <location>
        <begin position="47"/>
        <end position="56"/>
    </location>
</feature>
<feature type="region of interest" description="Disordered" evidence="12">
    <location>
        <begin position="47"/>
        <end position="75"/>
    </location>
</feature>